<evidence type="ECO:0000313" key="1">
    <source>
        <dbReference type="EMBL" id="QCD90006.1"/>
    </source>
</evidence>
<dbReference type="Proteomes" id="UP000501690">
    <property type="component" value="Linkage Group LG4"/>
</dbReference>
<protein>
    <submittedName>
        <fullName evidence="1">Uncharacterized protein</fullName>
    </submittedName>
</protein>
<keyword evidence="2" id="KW-1185">Reference proteome</keyword>
<gene>
    <name evidence="1" type="ORF">DEO72_LG4g958</name>
</gene>
<name>A0A4D6LP89_VIGUN</name>
<dbReference type="EMBL" id="CP039348">
    <property type="protein sequence ID" value="QCD90006.1"/>
    <property type="molecule type" value="Genomic_DNA"/>
</dbReference>
<organism evidence="1 2">
    <name type="scientific">Vigna unguiculata</name>
    <name type="common">Cowpea</name>
    <dbReference type="NCBI Taxonomy" id="3917"/>
    <lineage>
        <taxon>Eukaryota</taxon>
        <taxon>Viridiplantae</taxon>
        <taxon>Streptophyta</taxon>
        <taxon>Embryophyta</taxon>
        <taxon>Tracheophyta</taxon>
        <taxon>Spermatophyta</taxon>
        <taxon>Magnoliopsida</taxon>
        <taxon>eudicotyledons</taxon>
        <taxon>Gunneridae</taxon>
        <taxon>Pentapetalae</taxon>
        <taxon>rosids</taxon>
        <taxon>fabids</taxon>
        <taxon>Fabales</taxon>
        <taxon>Fabaceae</taxon>
        <taxon>Papilionoideae</taxon>
        <taxon>50 kb inversion clade</taxon>
        <taxon>NPAAA clade</taxon>
        <taxon>indigoferoid/millettioid clade</taxon>
        <taxon>Phaseoleae</taxon>
        <taxon>Vigna</taxon>
    </lineage>
</organism>
<reference evidence="1 2" key="1">
    <citation type="submission" date="2019-04" db="EMBL/GenBank/DDBJ databases">
        <title>An improved genome assembly and genetic linkage map for asparagus bean, Vigna unguiculata ssp. sesquipedialis.</title>
        <authorList>
            <person name="Xia Q."/>
            <person name="Zhang R."/>
            <person name="Dong Y."/>
        </authorList>
    </citation>
    <scope>NUCLEOTIDE SEQUENCE [LARGE SCALE GENOMIC DNA]</scope>
    <source>
        <tissue evidence="1">Leaf</tissue>
    </source>
</reference>
<accession>A0A4D6LP89</accession>
<evidence type="ECO:0000313" key="2">
    <source>
        <dbReference type="Proteomes" id="UP000501690"/>
    </source>
</evidence>
<dbReference type="AlphaFoldDB" id="A0A4D6LP89"/>
<proteinExistence type="predicted"/>
<sequence length="141" mass="16080">MYREILTPLERLLSYSLLGFVSSPLSSLLELFPTPPYSLICCVRVYHRGLALAHSRKTVARSDNLAQRDEQRLTQTFYARGRSSNQLNFERASVSLKRGESRLSENAQRPLLCWYPPQVQASAESDQVICNPDESSRVLVY</sequence>